<feature type="domain" description="DDE Tnp4" evidence="8">
    <location>
        <begin position="265"/>
        <end position="428"/>
    </location>
</feature>
<comment type="cofactor">
    <cofactor evidence="1">
        <name>a divalent metal cation</name>
        <dbReference type="ChEBI" id="CHEBI:60240"/>
    </cofactor>
</comment>
<evidence type="ECO:0000259" key="8">
    <source>
        <dbReference type="Pfam" id="PF13359"/>
    </source>
</evidence>
<keyword evidence="6" id="KW-0378">Hydrolase</keyword>
<accession>A0ABN9LUC0</accession>
<reference evidence="9" key="1">
    <citation type="submission" date="2023-07" db="EMBL/GenBank/DDBJ databases">
        <authorList>
            <person name="Stuckert A."/>
        </authorList>
    </citation>
    <scope>NUCLEOTIDE SEQUENCE</scope>
</reference>
<evidence type="ECO:0000256" key="5">
    <source>
        <dbReference type="ARBA" id="ARBA00022723"/>
    </source>
</evidence>
<evidence type="ECO:0000256" key="3">
    <source>
        <dbReference type="ARBA" id="ARBA00006958"/>
    </source>
</evidence>
<organism evidence="9 10">
    <name type="scientific">Ranitomeya imitator</name>
    <name type="common">mimic poison frog</name>
    <dbReference type="NCBI Taxonomy" id="111125"/>
    <lineage>
        <taxon>Eukaryota</taxon>
        <taxon>Metazoa</taxon>
        <taxon>Chordata</taxon>
        <taxon>Craniata</taxon>
        <taxon>Vertebrata</taxon>
        <taxon>Euteleostomi</taxon>
        <taxon>Amphibia</taxon>
        <taxon>Batrachia</taxon>
        <taxon>Anura</taxon>
        <taxon>Neobatrachia</taxon>
        <taxon>Hyloidea</taxon>
        <taxon>Dendrobatidae</taxon>
        <taxon>Dendrobatinae</taxon>
        <taxon>Ranitomeya</taxon>
    </lineage>
</organism>
<dbReference type="InterPro" id="IPR045249">
    <property type="entry name" value="HARBI1-like"/>
</dbReference>
<evidence type="ECO:0000256" key="2">
    <source>
        <dbReference type="ARBA" id="ARBA00004123"/>
    </source>
</evidence>
<evidence type="ECO:0000256" key="4">
    <source>
        <dbReference type="ARBA" id="ARBA00022722"/>
    </source>
</evidence>
<proteinExistence type="inferred from homology"/>
<dbReference type="PANTHER" id="PTHR22930:SF269">
    <property type="entry name" value="NUCLEASE HARBI1-LIKE PROTEIN"/>
    <property type="match status" value="1"/>
</dbReference>
<evidence type="ECO:0000313" key="9">
    <source>
        <dbReference type="EMBL" id="CAJ0947872.1"/>
    </source>
</evidence>
<gene>
    <name evidence="9" type="ORF">RIMI_LOCUS11867728</name>
</gene>
<keyword evidence="4" id="KW-0540">Nuclease</keyword>
<comment type="subcellular location">
    <subcellularLocation>
        <location evidence="2">Nucleus</location>
    </subcellularLocation>
</comment>
<dbReference type="Pfam" id="PF13359">
    <property type="entry name" value="DDE_Tnp_4"/>
    <property type="match status" value="1"/>
</dbReference>
<dbReference type="EMBL" id="CAUEEQ010027412">
    <property type="protein sequence ID" value="CAJ0947872.1"/>
    <property type="molecule type" value="Genomic_DNA"/>
</dbReference>
<evidence type="ECO:0000313" key="10">
    <source>
        <dbReference type="Proteomes" id="UP001176940"/>
    </source>
</evidence>
<protein>
    <recommendedName>
        <fullName evidence="8">DDE Tnp4 domain-containing protein</fullName>
    </recommendedName>
</protein>
<dbReference type="Proteomes" id="UP001176940">
    <property type="component" value="Unassembled WGS sequence"/>
</dbReference>
<keyword evidence="7" id="KW-0539">Nucleus</keyword>
<sequence>MATQEQFRTACYKAQSNEPVAKTIEFEYPQSPPMRSLAVSASSTVTAGRKVKVKAQPLCSAFTLRPAVTVLEAETARDLTDTRMMALSMTCRDRVLLAWLISRRFRRQRAFEEEQRTSTLPVYPIVSQRSPKCHIATLYQDLRRNPEKFSQFCRISTQTFDKLLEELYSGLTQQDSSTKQSIQPEEQLLVTLRFLATGNSLESLNLEFLLCKITIAEVIRATCNLIWERLQPTVMPTPTTETWLDIASHFEATTQFPNCVGSLGGKHIQVMVPPKKGSRSYNLKKYFSVLFLALVDSRYHFVAVHTMADGSPTDAKMLSATRNGQQILTAHLSLPNPRPLPGSMGSPVPFVIVADEAFAVTNNVLRPFPKRGLDTRRRIYNNRLSRARHHVNCTFGILSSKWRVFLRALQLDVNVVESIIKACCILHNYLRLHEAVDVKETMPSMERVTERVNEMPDMSALQVPVSIVGTIIRKRKEDNFTIIQPRSGAHCKIADRSEKNYQKSCTTANDHLQRAT</sequence>
<comment type="similarity">
    <text evidence="3">Belongs to the HARBI1 family.</text>
</comment>
<dbReference type="InterPro" id="IPR027806">
    <property type="entry name" value="HARBI1_dom"/>
</dbReference>
<keyword evidence="10" id="KW-1185">Reference proteome</keyword>
<keyword evidence="5" id="KW-0479">Metal-binding</keyword>
<evidence type="ECO:0000256" key="1">
    <source>
        <dbReference type="ARBA" id="ARBA00001968"/>
    </source>
</evidence>
<name>A0ABN9LUC0_9NEOB</name>
<dbReference type="PANTHER" id="PTHR22930">
    <property type="match status" value="1"/>
</dbReference>
<evidence type="ECO:0000256" key="6">
    <source>
        <dbReference type="ARBA" id="ARBA00022801"/>
    </source>
</evidence>
<evidence type="ECO:0000256" key="7">
    <source>
        <dbReference type="ARBA" id="ARBA00023242"/>
    </source>
</evidence>
<comment type="caution">
    <text evidence="9">The sequence shown here is derived from an EMBL/GenBank/DDBJ whole genome shotgun (WGS) entry which is preliminary data.</text>
</comment>